<comment type="cofactor">
    <cofactor evidence="1">
        <name>a divalent metal cation</name>
        <dbReference type="ChEBI" id="CHEBI:60240"/>
    </cofactor>
</comment>
<gene>
    <name evidence="4" type="ORF">NQ314_006099</name>
</gene>
<sequence length="236" mass="26886">MELNQSYACIGDDFGISSKVVGITFQKSLPILSRVFRNFIQWKRLEEIKKHLPIPFRHRYYKVQCILDCFEVSIQKPTNPVLQALTWSDYKKSNTFKYLIGCTPDGLINYISKGFGGRTSDTTIVIESGFLDLPERGADIMADRGFKHIDEVLASKNVVLVRPPSVSSKTKSTKAEVKEAKRIASLRIHIERVISRIREFKILNPHACVHNKLITYLDNICIIACGIINIQNFLIN</sequence>
<accession>A0AAV8ZAD5</accession>
<dbReference type="PANTHER" id="PTHR23080:SF144">
    <property type="entry name" value="SPINDLE AND KINETOCHORE ASSOCIATED COMPLEX SUBUNIT 3"/>
    <property type="match status" value="1"/>
</dbReference>
<evidence type="ECO:0000259" key="3">
    <source>
        <dbReference type="Pfam" id="PF13359"/>
    </source>
</evidence>
<protein>
    <recommendedName>
        <fullName evidence="3">DDE Tnp4 domain-containing protein</fullName>
    </recommendedName>
</protein>
<dbReference type="Pfam" id="PF13359">
    <property type="entry name" value="DDE_Tnp_4"/>
    <property type="match status" value="1"/>
</dbReference>
<dbReference type="EMBL" id="JANEYF010001655">
    <property type="protein sequence ID" value="KAJ8960118.1"/>
    <property type="molecule type" value="Genomic_DNA"/>
</dbReference>
<dbReference type="GO" id="GO:0046872">
    <property type="term" value="F:metal ion binding"/>
    <property type="evidence" value="ECO:0007669"/>
    <property type="project" value="UniProtKB-KW"/>
</dbReference>
<dbReference type="InterPro" id="IPR027806">
    <property type="entry name" value="HARBI1_dom"/>
</dbReference>
<comment type="caution">
    <text evidence="4">The sequence shown here is derived from an EMBL/GenBank/DDBJ whole genome shotgun (WGS) entry which is preliminary data.</text>
</comment>
<evidence type="ECO:0000313" key="4">
    <source>
        <dbReference type="EMBL" id="KAJ8960118.1"/>
    </source>
</evidence>
<keyword evidence="2" id="KW-0479">Metal-binding</keyword>
<feature type="domain" description="DDE Tnp4" evidence="3">
    <location>
        <begin position="67"/>
        <end position="229"/>
    </location>
</feature>
<evidence type="ECO:0000256" key="2">
    <source>
        <dbReference type="ARBA" id="ARBA00022723"/>
    </source>
</evidence>
<reference evidence="4" key="1">
    <citation type="journal article" date="2023" name="Insect Mol. Biol.">
        <title>Genome sequencing provides insights into the evolution of gene families encoding plant cell wall-degrading enzymes in longhorned beetles.</title>
        <authorList>
            <person name="Shin N.R."/>
            <person name="Okamura Y."/>
            <person name="Kirsch R."/>
            <person name="Pauchet Y."/>
        </authorList>
    </citation>
    <scope>NUCLEOTIDE SEQUENCE</scope>
    <source>
        <strain evidence="4">RBIC_L_NR</strain>
    </source>
</reference>
<organism evidence="4 5">
    <name type="scientific">Rhamnusium bicolor</name>
    <dbReference type="NCBI Taxonomy" id="1586634"/>
    <lineage>
        <taxon>Eukaryota</taxon>
        <taxon>Metazoa</taxon>
        <taxon>Ecdysozoa</taxon>
        <taxon>Arthropoda</taxon>
        <taxon>Hexapoda</taxon>
        <taxon>Insecta</taxon>
        <taxon>Pterygota</taxon>
        <taxon>Neoptera</taxon>
        <taxon>Endopterygota</taxon>
        <taxon>Coleoptera</taxon>
        <taxon>Polyphaga</taxon>
        <taxon>Cucujiformia</taxon>
        <taxon>Chrysomeloidea</taxon>
        <taxon>Cerambycidae</taxon>
        <taxon>Lepturinae</taxon>
        <taxon>Rhagiini</taxon>
        <taxon>Rhamnusium</taxon>
    </lineage>
</organism>
<name>A0AAV8ZAD5_9CUCU</name>
<evidence type="ECO:0000313" key="5">
    <source>
        <dbReference type="Proteomes" id="UP001162156"/>
    </source>
</evidence>
<evidence type="ECO:0000256" key="1">
    <source>
        <dbReference type="ARBA" id="ARBA00001968"/>
    </source>
</evidence>
<keyword evidence="5" id="KW-1185">Reference proteome</keyword>
<proteinExistence type="predicted"/>
<dbReference type="AlphaFoldDB" id="A0AAV8ZAD5"/>
<dbReference type="Proteomes" id="UP001162156">
    <property type="component" value="Unassembled WGS sequence"/>
</dbReference>
<dbReference type="PANTHER" id="PTHR23080">
    <property type="entry name" value="THAP DOMAIN PROTEIN"/>
    <property type="match status" value="1"/>
</dbReference>